<organism evidence="1 2">
    <name type="scientific">Coccidioides immitis RMSCC 2394</name>
    <dbReference type="NCBI Taxonomy" id="404692"/>
    <lineage>
        <taxon>Eukaryota</taxon>
        <taxon>Fungi</taxon>
        <taxon>Dikarya</taxon>
        <taxon>Ascomycota</taxon>
        <taxon>Pezizomycotina</taxon>
        <taxon>Eurotiomycetes</taxon>
        <taxon>Eurotiomycetidae</taxon>
        <taxon>Onygenales</taxon>
        <taxon>Onygenaceae</taxon>
        <taxon>Coccidioides</taxon>
    </lineage>
</organism>
<evidence type="ECO:0000313" key="2">
    <source>
        <dbReference type="Proteomes" id="UP000054565"/>
    </source>
</evidence>
<reference evidence="2" key="1">
    <citation type="journal article" date="2010" name="Genome Res.">
        <title>Population genomic sequencing of Coccidioides fungi reveals recent hybridization and transposon control.</title>
        <authorList>
            <person name="Neafsey D.E."/>
            <person name="Barker B.M."/>
            <person name="Sharpton T.J."/>
            <person name="Stajich J.E."/>
            <person name="Park D.J."/>
            <person name="Whiston E."/>
            <person name="Hung C.-Y."/>
            <person name="McMahan C."/>
            <person name="White J."/>
            <person name="Sykes S."/>
            <person name="Heiman D."/>
            <person name="Young S."/>
            <person name="Zeng Q."/>
            <person name="Abouelleil A."/>
            <person name="Aftuck L."/>
            <person name="Bessette D."/>
            <person name="Brown A."/>
            <person name="FitzGerald M."/>
            <person name="Lui A."/>
            <person name="Macdonald J.P."/>
            <person name="Priest M."/>
            <person name="Orbach M.J."/>
            <person name="Galgiani J.N."/>
            <person name="Kirkland T.N."/>
            <person name="Cole G.T."/>
            <person name="Birren B.W."/>
            <person name="Henn M.R."/>
            <person name="Taylor J.W."/>
            <person name="Rounsley S.D."/>
        </authorList>
    </citation>
    <scope>NUCLEOTIDE SEQUENCE [LARGE SCALE GENOMIC DNA]</scope>
    <source>
        <strain evidence="2">RMSCC 2394</strain>
    </source>
</reference>
<gene>
    <name evidence="1" type="ORF">CIRG_02221</name>
</gene>
<protein>
    <submittedName>
        <fullName evidence="1">Uncharacterized protein</fullName>
    </submittedName>
</protein>
<dbReference type="Proteomes" id="UP000054565">
    <property type="component" value="Unassembled WGS sequence"/>
</dbReference>
<proteinExistence type="predicted"/>
<evidence type="ECO:0000313" key="1">
    <source>
        <dbReference type="EMBL" id="KMP02082.1"/>
    </source>
</evidence>
<dbReference type="AlphaFoldDB" id="A0A0J7AXG7"/>
<dbReference type="EMBL" id="DS028093">
    <property type="protein sequence ID" value="KMP02082.1"/>
    <property type="molecule type" value="Genomic_DNA"/>
</dbReference>
<name>A0A0J7AXG7_COCIT</name>
<accession>A0A0J7AXG7</accession>
<sequence>MISATKYAFSTPTLISSFKFGMNHDQLEGNGRITHVRFIITPLPEYSTVNSAECMEETIVKVSFQI</sequence>